<name>A0A9J6B5W6_SOLCO</name>
<evidence type="ECO:0000313" key="1">
    <source>
        <dbReference type="EMBL" id="KAG5632040.1"/>
    </source>
</evidence>
<dbReference type="EMBL" id="JACXVP010000001">
    <property type="protein sequence ID" value="KAG5632040.1"/>
    <property type="molecule type" value="Genomic_DNA"/>
</dbReference>
<dbReference type="AlphaFoldDB" id="A0A9J6B5W6"/>
<organism evidence="1 2">
    <name type="scientific">Solanum commersonii</name>
    <name type="common">Commerson's wild potato</name>
    <name type="synonym">Commerson's nightshade</name>
    <dbReference type="NCBI Taxonomy" id="4109"/>
    <lineage>
        <taxon>Eukaryota</taxon>
        <taxon>Viridiplantae</taxon>
        <taxon>Streptophyta</taxon>
        <taxon>Embryophyta</taxon>
        <taxon>Tracheophyta</taxon>
        <taxon>Spermatophyta</taxon>
        <taxon>Magnoliopsida</taxon>
        <taxon>eudicotyledons</taxon>
        <taxon>Gunneridae</taxon>
        <taxon>Pentapetalae</taxon>
        <taxon>asterids</taxon>
        <taxon>lamiids</taxon>
        <taxon>Solanales</taxon>
        <taxon>Solanaceae</taxon>
        <taxon>Solanoideae</taxon>
        <taxon>Solaneae</taxon>
        <taxon>Solanum</taxon>
    </lineage>
</organism>
<evidence type="ECO:0000313" key="2">
    <source>
        <dbReference type="Proteomes" id="UP000824120"/>
    </source>
</evidence>
<reference evidence="1 2" key="1">
    <citation type="submission" date="2020-09" db="EMBL/GenBank/DDBJ databases">
        <title>De no assembly of potato wild relative species, Solanum commersonii.</title>
        <authorList>
            <person name="Cho K."/>
        </authorList>
    </citation>
    <scope>NUCLEOTIDE SEQUENCE [LARGE SCALE GENOMIC DNA]</scope>
    <source>
        <strain evidence="1">LZ3.2</strain>
        <tissue evidence="1">Leaf</tissue>
    </source>
</reference>
<dbReference type="OrthoDB" id="1926761at2759"/>
<proteinExistence type="predicted"/>
<sequence length="218" mass="24221">MIDSYLTLGSDCLDGGAAVLLIMFFPPSSTEKREEWGCWPPTHWSSSLLTEIIMFLPVLAGQNRIRREEGDWRCLFCGEEVVRWLHDGAVGRQNGGSNYWLGSDGEEKKSGKDVALDSDGLANELNNEASNEVDDASKDIISGDARKSSWGAAPPSHPNAPKIVPTNFPIDSIENPVQEGIPRVVWTEKEVDRMNIIENLQYPVVGKFSYGWPEIEEL</sequence>
<dbReference type="Proteomes" id="UP000824120">
    <property type="component" value="Chromosome 1"/>
</dbReference>
<protein>
    <submittedName>
        <fullName evidence="1">Uncharacterized protein</fullName>
    </submittedName>
</protein>
<accession>A0A9J6B5W6</accession>
<keyword evidence="2" id="KW-1185">Reference proteome</keyword>
<gene>
    <name evidence="1" type="ORF">H5410_003757</name>
</gene>
<comment type="caution">
    <text evidence="1">The sequence shown here is derived from an EMBL/GenBank/DDBJ whole genome shotgun (WGS) entry which is preliminary data.</text>
</comment>